<feature type="transmembrane region" description="Helical" evidence="7">
    <location>
        <begin position="334"/>
        <end position="352"/>
    </location>
</feature>
<keyword evidence="1 6" id="KW-0645">Protease</keyword>
<evidence type="ECO:0000256" key="4">
    <source>
        <dbReference type="ARBA" id="ARBA00022833"/>
    </source>
</evidence>
<dbReference type="Gene3D" id="3.30.2010.10">
    <property type="entry name" value="Metalloproteases ('zincins'), catalytic domain"/>
    <property type="match status" value="1"/>
</dbReference>
<feature type="transmembrane region" description="Helical" evidence="7">
    <location>
        <begin position="72"/>
        <end position="95"/>
    </location>
</feature>
<dbReference type="Pfam" id="PF16491">
    <property type="entry name" value="Peptidase_M48_N"/>
    <property type="match status" value="1"/>
</dbReference>
<comment type="similarity">
    <text evidence="6">Belongs to the peptidase M48 family.</text>
</comment>
<keyword evidence="3 6" id="KW-0378">Hydrolase</keyword>
<comment type="caution">
    <text evidence="10">The sequence shown here is derived from an EMBL/GenBank/DDBJ whole genome shotgun (WGS) entry which is preliminary data.</text>
</comment>
<proteinExistence type="inferred from homology"/>
<sequence length="422" mass="44805">MSPSVSDAAPRITAGVVAAVVLVVSGVLFVVLAAWLVPWDAGHSVLGSAPADSVFTTQQIRRGEAYSGTARILGWSSLGVGLLVACLLGFTRLGASLVRGSTRWWPVAVLAAVALLALITRAATLPFAWAARQRRLDEGLTQQSTSGWLADLAREYLVQVLLTTLVLVVLIWCARRWQVWWPAIAAGLGALLVVLGSYLYPVLLEPVFNDFEAMPDGELRTSIMALADREGVEVDDVLVADASRRTTTLNAYVSGFGGTKRVVVYDNLVTSVPDAQVLSVVAHELGHARDRDVLIGTALGAVGTAFGVSLLALLTSSVRLRRRSGSQGAGDVRVIPLVLALAAVGAFVASPVQATISRQIETRADETALELTGDPEAFLAMQRTLCIRAVCDPTPPPLAHFWFGTHPTVLQRVAMARAFAGE</sequence>
<keyword evidence="4 6" id="KW-0862">Zinc</keyword>
<organism evidence="10 11">
    <name type="scientific">Nocardioides dubius</name>
    <dbReference type="NCBI Taxonomy" id="317019"/>
    <lineage>
        <taxon>Bacteria</taxon>
        <taxon>Bacillati</taxon>
        <taxon>Actinomycetota</taxon>
        <taxon>Actinomycetes</taxon>
        <taxon>Propionibacteriales</taxon>
        <taxon>Nocardioidaceae</taxon>
        <taxon>Nocardioides</taxon>
    </lineage>
</organism>
<keyword evidence="7" id="KW-1133">Transmembrane helix</keyword>
<accession>A0ABN1TPZ6</accession>
<gene>
    <name evidence="10" type="ORF">GCM10009668_09670</name>
</gene>
<feature type="transmembrane region" description="Helical" evidence="7">
    <location>
        <begin position="180"/>
        <end position="200"/>
    </location>
</feature>
<keyword evidence="7" id="KW-0812">Transmembrane</keyword>
<evidence type="ECO:0000256" key="7">
    <source>
        <dbReference type="SAM" id="Phobius"/>
    </source>
</evidence>
<feature type="transmembrane region" description="Helical" evidence="7">
    <location>
        <begin position="12"/>
        <end position="37"/>
    </location>
</feature>
<feature type="transmembrane region" description="Helical" evidence="7">
    <location>
        <begin position="107"/>
        <end position="129"/>
    </location>
</feature>
<evidence type="ECO:0000259" key="9">
    <source>
        <dbReference type="Pfam" id="PF16491"/>
    </source>
</evidence>
<name>A0ABN1TPZ6_9ACTN</name>
<evidence type="ECO:0000256" key="1">
    <source>
        <dbReference type="ARBA" id="ARBA00022670"/>
    </source>
</evidence>
<feature type="transmembrane region" description="Helical" evidence="7">
    <location>
        <begin position="293"/>
        <end position="314"/>
    </location>
</feature>
<dbReference type="RefSeq" id="WP_343991907.1">
    <property type="nucleotide sequence ID" value="NZ_BAAALG010000003.1"/>
</dbReference>
<feature type="domain" description="Peptidase M48" evidence="8">
    <location>
        <begin position="216"/>
        <end position="418"/>
    </location>
</feature>
<feature type="domain" description="CAAX prenyl protease 1 N-terminal" evidence="9">
    <location>
        <begin position="105"/>
        <end position="209"/>
    </location>
</feature>
<dbReference type="Pfam" id="PF01435">
    <property type="entry name" value="Peptidase_M48"/>
    <property type="match status" value="1"/>
</dbReference>
<keyword evidence="5 6" id="KW-0482">Metalloprotease</keyword>
<reference evidence="10 11" key="1">
    <citation type="journal article" date="2019" name="Int. J. Syst. Evol. Microbiol.">
        <title>The Global Catalogue of Microorganisms (GCM) 10K type strain sequencing project: providing services to taxonomists for standard genome sequencing and annotation.</title>
        <authorList>
            <consortium name="The Broad Institute Genomics Platform"/>
            <consortium name="The Broad Institute Genome Sequencing Center for Infectious Disease"/>
            <person name="Wu L."/>
            <person name="Ma J."/>
        </authorList>
    </citation>
    <scope>NUCLEOTIDE SEQUENCE [LARGE SCALE GENOMIC DNA]</scope>
    <source>
        <strain evidence="10 11">JCM 13008</strain>
    </source>
</reference>
<protein>
    <recommendedName>
        <fullName evidence="12">STE24 endopeptidase</fullName>
    </recommendedName>
</protein>
<evidence type="ECO:0000256" key="5">
    <source>
        <dbReference type="ARBA" id="ARBA00023049"/>
    </source>
</evidence>
<evidence type="ECO:0000313" key="10">
    <source>
        <dbReference type="EMBL" id="GAA1095611.1"/>
    </source>
</evidence>
<keyword evidence="2" id="KW-0479">Metal-binding</keyword>
<evidence type="ECO:0000256" key="6">
    <source>
        <dbReference type="RuleBase" id="RU003983"/>
    </source>
</evidence>
<evidence type="ECO:0008006" key="12">
    <source>
        <dbReference type="Google" id="ProtNLM"/>
    </source>
</evidence>
<comment type="cofactor">
    <cofactor evidence="6">
        <name>Zn(2+)</name>
        <dbReference type="ChEBI" id="CHEBI:29105"/>
    </cofactor>
    <text evidence="6">Binds 1 zinc ion per subunit.</text>
</comment>
<dbReference type="Proteomes" id="UP001501581">
    <property type="component" value="Unassembled WGS sequence"/>
</dbReference>
<keyword evidence="11" id="KW-1185">Reference proteome</keyword>
<feature type="transmembrane region" description="Helical" evidence="7">
    <location>
        <begin position="156"/>
        <end position="173"/>
    </location>
</feature>
<dbReference type="CDD" id="cd07343">
    <property type="entry name" value="M48A_Zmpste24p_like"/>
    <property type="match status" value="1"/>
</dbReference>
<evidence type="ECO:0000313" key="11">
    <source>
        <dbReference type="Proteomes" id="UP001501581"/>
    </source>
</evidence>
<evidence type="ECO:0000256" key="2">
    <source>
        <dbReference type="ARBA" id="ARBA00022723"/>
    </source>
</evidence>
<dbReference type="InterPro" id="IPR027057">
    <property type="entry name" value="CAXX_Prtase_1"/>
</dbReference>
<dbReference type="PANTHER" id="PTHR10120">
    <property type="entry name" value="CAAX PRENYL PROTEASE 1"/>
    <property type="match status" value="1"/>
</dbReference>
<evidence type="ECO:0000259" key="8">
    <source>
        <dbReference type="Pfam" id="PF01435"/>
    </source>
</evidence>
<evidence type="ECO:0000256" key="3">
    <source>
        <dbReference type="ARBA" id="ARBA00022801"/>
    </source>
</evidence>
<dbReference type="EMBL" id="BAAALG010000003">
    <property type="protein sequence ID" value="GAA1095611.1"/>
    <property type="molecule type" value="Genomic_DNA"/>
</dbReference>
<dbReference type="InterPro" id="IPR001915">
    <property type="entry name" value="Peptidase_M48"/>
</dbReference>
<dbReference type="InterPro" id="IPR032456">
    <property type="entry name" value="Peptidase_M48_N"/>
</dbReference>
<keyword evidence="7" id="KW-0472">Membrane</keyword>